<dbReference type="Gene3D" id="1.10.150.50">
    <property type="entry name" value="Transcription Factor, Ets-1"/>
    <property type="match status" value="1"/>
</dbReference>
<feature type="compositionally biased region" description="Polar residues" evidence="4">
    <location>
        <begin position="404"/>
        <end position="415"/>
    </location>
</feature>
<keyword evidence="1 2" id="KW-0728">SH3 domain</keyword>
<dbReference type="EMBL" id="KN832992">
    <property type="protein sequence ID" value="KIM82962.1"/>
    <property type="molecule type" value="Genomic_DNA"/>
</dbReference>
<dbReference type="PROSITE" id="PS50105">
    <property type="entry name" value="SAM_DOMAIN"/>
    <property type="match status" value="1"/>
</dbReference>
<dbReference type="SUPFAM" id="SSF54236">
    <property type="entry name" value="Ubiquitin-like"/>
    <property type="match status" value="1"/>
</dbReference>
<evidence type="ECO:0000256" key="2">
    <source>
        <dbReference type="PROSITE-ProRule" id="PRU00192"/>
    </source>
</evidence>
<sequence>MDASNGDLNIMDWDENDVQAWLTTIGFPQYESQIKEHNISGDVLCMLSPEELKDIGVVTIGQRLAILKAIYQLKLAHNIPIDADHYVPPSEAQDRGENVTVERLYGIVKDQNQRLRNLEEENIRLNESLQVFLDDYRAGLGPEDSPMNRQPSFKWAQYVKPAKSPTKPDNIESPQPSPQQPEYNIPHNRNNPQPQFQTLITTTPDRPRVQVLPSQDSPGSGQLSAQSKSSRQESMDNLKSFKVTLDDPTWKVLPAALKKYRINNDSWQNYAMFICYGSTGNRIERCLSYDEKPLLLFQRLKDAKKNPVFMLKHIKDIRSPIAVAQQKHAARKASSVDGHASSPANGKSPAGSGSGHSRSASRPPKLEVSDMSQPIMTGVTPQPGWPEIISPTAEQKEQDLGSAGNASTGGMNGSSEKARSAGGSGDSGEHGAGPIIREIPVPIAGVSYAVAIYPYMAEQDDEFDVVVGDTFVILSRARGWWVVQRDPTGSGVLETDTSKQGWVPAGCLLETNVPVASAIAEANAAKMSNGSSLSPPLSPSVTKTPILPLSIISTSFPGVALMDYKKKGDEELDLIKDDSLRVFKRYNHWSYAVKEEGGDRGWVPSWFIGKVSSPAGGAPQTPSTTQASNLLASSSMTVDAETSNHPQVSPMSSAFPPQGRSTTVV</sequence>
<dbReference type="Proteomes" id="UP000054166">
    <property type="component" value="Unassembled WGS sequence"/>
</dbReference>
<dbReference type="Pfam" id="PF00536">
    <property type="entry name" value="SAM_1"/>
    <property type="match status" value="1"/>
</dbReference>
<keyword evidence="9" id="KW-1185">Reference proteome</keyword>
<feature type="compositionally biased region" description="Polar residues" evidence="4">
    <location>
        <begin position="635"/>
        <end position="652"/>
    </location>
</feature>
<gene>
    <name evidence="8" type="ORF">PILCRDRAFT_819763</name>
</gene>
<evidence type="ECO:0000313" key="8">
    <source>
        <dbReference type="EMBL" id="KIM82962.1"/>
    </source>
</evidence>
<reference evidence="9" key="2">
    <citation type="submission" date="2015-01" db="EMBL/GenBank/DDBJ databases">
        <title>Evolutionary Origins and Diversification of the Mycorrhizal Mutualists.</title>
        <authorList>
            <consortium name="DOE Joint Genome Institute"/>
            <consortium name="Mycorrhizal Genomics Consortium"/>
            <person name="Kohler A."/>
            <person name="Kuo A."/>
            <person name="Nagy L.G."/>
            <person name="Floudas D."/>
            <person name="Copeland A."/>
            <person name="Barry K.W."/>
            <person name="Cichocki N."/>
            <person name="Veneault-Fourrey C."/>
            <person name="LaButti K."/>
            <person name="Lindquist E.A."/>
            <person name="Lipzen A."/>
            <person name="Lundell T."/>
            <person name="Morin E."/>
            <person name="Murat C."/>
            <person name="Riley R."/>
            <person name="Ohm R."/>
            <person name="Sun H."/>
            <person name="Tunlid A."/>
            <person name="Henrissat B."/>
            <person name="Grigoriev I.V."/>
            <person name="Hibbett D.S."/>
            <person name="Martin F."/>
        </authorList>
    </citation>
    <scope>NUCLEOTIDE SEQUENCE [LARGE SCALE GENOMIC DNA]</scope>
    <source>
        <strain evidence="9">F 1598</strain>
    </source>
</reference>
<dbReference type="PROSITE" id="PS50002">
    <property type="entry name" value="SH3"/>
    <property type="match status" value="2"/>
</dbReference>
<dbReference type="PROSITE" id="PS50200">
    <property type="entry name" value="RA"/>
    <property type="match status" value="1"/>
</dbReference>
<feature type="region of interest" description="Disordered" evidence="4">
    <location>
        <begin position="322"/>
        <end position="433"/>
    </location>
</feature>
<dbReference type="InterPro" id="IPR001660">
    <property type="entry name" value="SAM"/>
</dbReference>
<dbReference type="Gene3D" id="3.10.20.90">
    <property type="entry name" value="Phosphatidylinositol 3-kinase Catalytic Subunit, Chain A, domain 1"/>
    <property type="match status" value="1"/>
</dbReference>
<dbReference type="SMART" id="SM00326">
    <property type="entry name" value="SH3"/>
    <property type="match status" value="2"/>
</dbReference>
<feature type="region of interest" description="Disordered" evidence="4">
    <location>
        <begin position="635"/>
        <end position="665"/>
    </location>
</feature>
<dbReference type="CDD" id="cd00174">
    <property type="entry name" value="SH3"/>
    <property type="match status" value="2"/>
</dbReference>
<feature type="compositionally biased region" description="Polar residues" evidence="4">
    <location>
        <begin position="212"/>
        <end position="229"/>
    </location>
</feature>
<evidence type="ECO:0000313" key="9">
    <source>
        <dbReference type="Proteomes" id="UP000054166"/>
    </source>
</evidence>
<protein>
    <recommendedName>
        <fullName evidence="10">Protein kinase regulator</fullName>
    </recommendedName>
</protein>
<evidence type="ECO:0000259" key="7">
    <source>
        <dbReference type="PROSITE" id="PS50200"/>
    </source>
</evidence>
<dbReference type="CDD" id="cd01786">
    <property type="entry name" value="RA_STE50"/>
    <property type="match status" value="1"/>
</dbReference>
<feature type="domain" description="Ras-associating" evidence="7">
    <location>
        <begin position="239"/>
        <end position="316"/>
    </location>
</feature>
<feature type="compositionally biased region" description="Polar residues" evidence="4">
    <location>
        <begin position="187"/>
        <end position="204"/>
    </location>
</feature>
<dbReference type="STRING" id="765440.A0A0C3C020"/>
<dbReference type="InParanoid" id="A0A0C3C020"/>
<evidence type="ECO:0008006" key="10">
    <source>
        <dbReference type="Google" id="ProtNLM"/>
    </source>
</evidence>
<reference evidence="8 9" key="1">
    <citation type="submission" date="2014-04" db="EMBL/GenBank/DDBJ databases">
        <authorList>
            <consortium name="DOE Joint Genome Institute"/>
            <person name="Kuo A."/>
            <person name="Tarkka M."/>
            <person name="Buscot F."/>
            <person name="Kohler A."/>
            <person name="Nagy L.G."/>
            <person name="Floudas D."/>
            <person name="Copeland A."/>
            <person name="Barry K.W."/>
            <person name="Cichocki N."/>
            <person name="Veneault-Fourrey C."/>
            <person name="LaButti K."/>
            <person name="Lindquist E.A."/>
            <person name="Lipzen A."/>
            <person name="Lundell T."/>
            <person name="Morin E."/>
            <person name="Murat C."/>
            <person name="Sun H."/>
            <person name="Tunlid A."/>
            <person name="Henrissat B."/>
            <person name="Grigoriev I.V."/>
            <person name="Hibbett D.S."/>
            <person name="Martin F."/>
            <person name="Nordberg H.P."/>
            <person name="Cantor M.N."/>
            <person name="Hua S.X."/>
        </authorList>
    </citation>
    <scope>NUCLEOTIDE SEQUENCE [LARGE SCALE GENOMIC DNA]</scope>
    <source>
        <strain evidence="8 9">F 1598</strain>
    </source>
</reference>
<feature type="coiled-coil region" evidence="3">
    <location>
        <begin position="101"/>
        <end position="135"/>
    </location>
</feature>
<dbReference type="SMART" id="SM00314">
    <property type="entry name" value="RA"/>
    <property type="match status" value="1"/>
</dbReference>
<proteinExistence type="predicted"/>
<feature type="domain" description="SAM" evidence="6">
    <location>
        <begin position="13"/>
        <end position="76"/>
    </location>
</feature>
<dbReference type="SUPFAM" id="SSF47769">
    <property type="entry name" value="SAM/Pointed domain"/>
    <property type="match status" value="1"/>
</dbReference>
<dbReference type="OrthoDB" id="8883818at2759"/>
<dbReference type="GO" id="GO:0007165">
    <property type="term" value="P:signal transduction"/>
    <property type="evidence" value="ECO:0007669"/>
    <property type="project" value="InterPro"/>
</dbReference>
<name>A0A0C3C020_PILCF</name>
<dbReference type="CDD" id="cd09533">
    <property type="entry name" value="SAM_Ste50-like_fungal"/>
    <property type="match status" value="1"/>
</dbReference>
<dbReference type="SMART" id="SM00454">
    <property type="entry name" value="SAM"/>
    <property type="match status" value="1"/>
</dbReference>
<evidence type="ECO:0000259" key="6">
    <source>
        <dbReference type="PROSITE" id="PS50105"/>
    </source>
</evidence>
<feature type="domain" description="SH3" evidence="5">
    <location>
        <begin position="553"/>
        <end position="613"/>
    </location>
</feature>
<feature type="compositionally biased region" description="Low complexity" evidence="4">
    <location>
        <begin position="348"/>
        <end position="363"/>
    </location>
</feature>
<feature type="domain" description="SH3" evidence="5">
    <location>
        <begin position="444"/>
        <end position="513"/>
    </location>
</feature>
<dbReference type="InterPro" id="IPR001452">
    <property type="entry name" value="SH3_domain"/>
</dbReference>
<dbReference type="AlphaFoldDB" id="A0A0C3C020"/>
<organism evidence="8 9">
    <name type="scientific">Piloderma croceum (strain F 1598)</name>
    <dbReference type="NCBI Taxonomy" id="765440"/>
    <lineage>
        <taxon>Eukaryota</taxon>
        <taxon>Fungi</taxon>
        <taxon>Dikarya</taxon>
        <taxon>Basidiomycota</taxon>
        <taxon>Agaricomycotina</taxon>
        <taxon>Agaricomycetes</taxon>
        <taxon>Agaricomycetidae</taxon>
        <taxon>Atheliales</taxon>
        <taxon>Atheliaceae</taxon>
        <taxon>Piloderma</taxon>
    </lineage>
</organism>
<dbReference type="Gene3D" id="2.30.30.40">
    <property type="entry name" value="SH3 Domains"/>
    <property type="match status" value="2"/>
</dbReference>
<accession>A0A0C3C020</accession>
<dbReference type="HOGENOM" id="CLU_016105_0_0_1"/>
<dbReference type="InterPro" id="IPR036028">
    <property type="entry name" value="SH3-like_dom_sf"/>
</dbReference>
<dbReference type="Pfam" id="PF00018">
    <property type="entry name" value="SH3_1"/>
    <property type="match status" value="2"/>
</dbReference>
<evidence type="ECO:0000259" key="5">
    <source>
        <dbReference type="PROSITE" id="PS50002"/>
    </source>
</evidence>
<dbReference type="InterPro" id="IPR029071">
    <property type="entry name" value="Ubiquitin-like_domsf"/>
</dbReference>
<dbReference type="Pfam" id="PF00788">
    <property type="entry name" value="RA"/>
    <property type="match status" value="1"/>
</dbReference>
<dbReference type="SUPFAM" id="SSF50044">
    <property type="entry name" value="SH3-domain"/>
    <property type="match status" value="2"/>
</dbReference>
<dbReference type="InterPro" id="IPR013761">
    <property type="entry name" value="SAM/pointed_sf"/>
</dbReference>
<evidence type="ECO:0000256" key="4">
    <source>
        <dbReference type="SAM" id="MobiDB-lite"/>
    </source>
</evidence>
<feature type="region of interest" description="Disordered" evidence="4">
    <location>
        <begin position="159"/>
        <end position="235"/>
    </location>
</feature>
<dbReference type="InterPro" id="IPR000159">
    <property type="entry name" value="RA_dom"/>
</dbReference>
<keyword evidence="3" id="KW-0175">Coiled coil</keyword>
<evidence type="ECO:0000256" key="3">
    <source>
        <dbReference type="SAM" id="Coils"/>
    </source>
</evidence>
<evidence type="ECO:0000256" key="1">
    <source>
        <dbReference type="ARBA" id="ARBA00022443"/>
    </source>
</evidence>